<dbReference type="AlphaFoldDB" id="A0A1E4TUH8"/>
<feature type="region of interest" description="Disordered" evidence="1">
    <location>
        <begin position="393"/>
        <end position="417"/>
    </location>
</feature>
<dbReference type="InterPro" id="IPR007268">
    <property type="entry name" value="Rad9/Ddc1"/>
</dbReference>
<keyword evidence="3" id="KW-1185">Reference proteome</keyword>
<dbReference type="GO" id="GO:0030896">
    <property type="term" value="C:checkpoint clamp complex"/>
    <property type="evidence" value="ECO:0007669"/>
    <property type="project" value="InterPro"/>
</dbReference>
<dbReference type="SUPFAM" id="SSF55979">
    <property type="entry name" value="DNA clamp"/>
    <property type="match status" value="1"/>
</dbReference>
<sequence>MSFQATINSSENQLLWTKAIYSLSTVSDTIKFNINADHLKISSINLSKTTLLNISFSASKFFDSYKLEKELTFLINSRQLSILFRSYKISSSSNDGHVDFFKFTINESTMRNGINRSRNKIFIQISLKNHLQKQYSLNFVRCKNNFDLKIDKIYKKLYIDQNKNDNKVGNYSDRIHYLMIESLILKNFLDMFPSTIEDFKIEILLKQRKLNLIGFNKQQLLTTSSTTIIKGKNLNTNKESQVLKQPMSLTIGVSLDDLLGDNIVDEDALALEDNNLNERLNIVYRLKDFKTFINLVNSINNSSFMGKKKNQFGFQRDGSQFFNHQQQRQQCLNFVEILLNNPGYPILFTKRCEVSDNTFNEKNISNTIDNVNEGLELFKIELILLTDSESDNMNAQQEGENITTRDSSSTANRNNGINTKDLIIPNIEILKDDNIIDNEDGDIEVSNQENINFPTFFKKPNKPNNTTSKESNEKHQNSLFVPEQDDSLPTDIHDNEFPQNSGIEINNNNNNNAVTSNFTSTSTQLKNPTLNGNKRKFQLSNILPGKNNEILSSELPLRPHEYSTRNGEGQSILWNDNNQDQVATNFIKKRTEEFKKINQQNDVFSEYTKKRKANLLNVNDRNEDINQEKEELGPTQNIYRVKGLFD</sequence>
<evidence type="ECO:0000313" key="3">
    <source>
        <dbReference type="Proteomes" id="UP000094236"/>
    </source>
</evidence>
<dbReference type="GO" id="GO:0000076">
    <property type="term" value="P:DNA replication checkpoint signaling"/>
    <property type="evidence" value="ECO:0007669"/>
    <property type="project" value="TreeGrafter"/>
</dbReference>
<dbReference type="Pfam" id="PF04139">
    <property type="entry name" value="Rad9"/>
    <property type="match status" value="1"/>
</dbReference>
<evidence type="ECO:0000313" key="2">
    <source>
        <dbReference type="EMBL" id="ODV95422.1"/>
    </source>
</evidence>
<proteinExistence type="predicted"/>
<dbReference type="Gene3D" id="3.70.10.10">
    <property type="match status" value="1"/>
</dbReference>
<evidence type="ECO:0008006" key="4">
    <source>
        <dbReference type="Google" id="ProtNLM"/>
    </source>
</evidence>
<dbReference type="STRING" id="669874.A0A1E4TUH8"/>
<dbReference type="PANTHER" id="PTHR15237:SF0">
    <property type="entry name" value="CELL CYCLE CHECKPOINT CONTROL PROTEIN"/>
    <property type="match status" value="1"/>
</dbReference>
<dbReference type="EMBL" id="KV454014">
    <property type="protein sequence ID" value="ODV95422.1"/>
    <property type="molecule type" value="Genomic_DNA"/>
</dbReference>
<evidence type="ECO:0000256" key="1">
    <source>
        <dbReference type="SAM" id="MobiDB-lite"/>
    </source>
</evidence>
<feature type="compositionally biased region" description="Low complexity" evidence="1">
    <location>
        <begin position="453"/>
        <end position="467"/>
    </location>
</feature>
<name>A0A1E4TUH8_PACTA</name>
<dbReference type="InterPro" id="IPR046938">
    <property type="entry name" value="DNA_clamp_sf"/>
</dbReference>
<feature type="region of interest" description="Disordered" evidence="1">
    <location>
        <begin position="453"/>
        <end position="476"/>
    </location>
</feature>
<dbReference type="GO" id="GO:0031573">
    <property type="term" value="P:mitotic intra-S DNA damage checkpoint signaling"/>
    <property type="evidence" value="ECO:0007669"/>
    <property type="project" value="TreeGrafter"/>
</dbReference>
<accession>A0A1E4TUH8</accession>
<reference evidence="3" key="1">
    <citation type="submission" date="2016-05" db="EMBL/GenBank/DDBJ databases">
        <title>Comparative genomics of biotechnologically important yeasts.</title>
        <authorList>
            <consortium name="DOE Joint Genome Institute"/>
            <person name="Riley R."/>
            <person name="Haridas S."/>
            <person name="Wolfe K.H."/>
            <person name="Lopes M.R."/>
            <person name="Hittinger C.T."/>
            <person name="Goker M."/>
            <person name="Salamov A."/>
            <person name="Wisecaver J."/>
            <person name="Long T.M."/>
            <person name="Aerts A.L."/>
            <person name="Barry K."/>
            <person name="Choi C."/>
            <person name="Clum A."/>
            <person name="Coughlan A.Y."/>
            <person name="Deshpande S."/>
            <person name="Douglass A.P."/>
            <person name="Hanson S.J."/>
            <person name="Klenk H.-P."/>
            <person name="Labutti K."/>
            <person name="Lapidus A."/>
            <person name="Lindquist E."/>
            <person name="Lipzen A."/>
            <person name="Meier-Kolthoff J.P."/>
            <person name="Ohm R.A."/>
            <person name="Otillar R.P."/>
            <person name="Pangilinan J."/>
            <person name="Peng Y."/>
            <person name="Rokas A."/>
            <person name="Rosa C.A."/>
            <person name="Scheuner C."/>
            <person name="Sibirny A.A."/>
            <person name="Slot J.C."/>
            <person name="Stielow J.B."/>
            <person name="Sun H."/>
            <person name="Kurtzman C.P."/>
            <person name="Blackwell M."/>
            <person name="Grigoriev I.V."/>
            <person name="Jeffries T.W."/>
        </authorList>
    </citation>
    <scope>NUCLEOTIDE SEQUENCE [LARGE SCALE GENOMIC DNA]</scope>
    <source>
        <strain evidence="3">NRRL Y-2460</strain>
    </source>
</reference>
<dbReference type="GO" id="GO:0006281">
    <property type="term" value="P:DNA repair"/>
    <property type="evidence" value="ECO:0007669"/>
    <property type="project" value="TreeGrafter"/>
</dbReference>
<dbReference type="PANTHER" id="PTHR15237">
    <property type="entry name" value="DNA REPAIR PROTEIN RAD9"/>
    <property type="match status" value="1"/>
</dbReference>
<organism evidence="2 3">
    <name type="scientific">Pachysolen tannophilus NRRL Y-2460</name>
    <dbReference type="NCBI Taxonomy" id="669874"/>
    <lineage>
        <taxon>Eukaryota</taxon>
        <taxon>Fungi</taxon>
        <taxon>Dikarya</taxon>
        <taxon>Ascomycota</taxon>
        <taxon>Saccharomycotina</taxon>
        <taxon>Pichiomycetes</taxon>
        <taxon>Pachysolenaceae</taxon>
        <taxon>Pachysolen</taxon>
    </lineage>
</organism>
<dbReference type="Proteomes" id="UP000094236">
    <property type="component" value="Unassembled WGS sequence"/>
</dbReference>
<dbReference type="OrthoDB" id="3992718at2759"/>
<protein>
    <recommendedName>
        <fullName evidence="4">DNA repair protein rad9</fullName>
    </recommendedName>
</protein>
<gene>
    <name evidence="2" type="ORF">PACTADRAFT_3123</name>
</gene>
<dbReference type="GO" id="GO:0071479">
    <property type="term" value="P:cellular response to ionizing radiation"/>
    <property type="evidence" value="ECO:0007669"/>
    <property type="project" value="TreeGrafter"/>
</dbReference>